<dbReference type="EMBL" id="GECU01004838">
    <property type="protein sequence ID" value="JAT02869.1"/>
    <property type="molecule type" value="Transcribed_RNA"/>
</dbReference>
<protein>
    <submittedName>
        <fullName evidence="2">Uncharacterized protein</fullName>
    </submittedName>
</protein>
<dbReference type="AlphaFoldDB" id="A0A1B6IJ39"/>
<gene>
    <name evidence="3" type="ORF">g.29343</name>
    <name evidence="2" type="ORF">g.29344</name>
</gene>
<evidence type="ECO:0000256" key="1">
    <source>
        <dbReference type="SAM" id="MobiDB-lite"/>
    </source>
</evidence>
<name>A0A1B6IJ39_9HEMI</name>
<dbReference type="EMBL" id="GECU01020768">
    <property type="protein sequence ID" value="JAS86938.1"/>
    <property type="molecule type" value="Transcribed_RNA"/>
</dbReference>
<proteinExistence type="predicted"/>
<sequence length="133" mass="14524">MSQKKISQPIKPVLTNSDDARFNVSYPFYNRFPDGEEWIQRKINAEYLVLSKGTVSNRNQQQVGNDLEGLPPCLLLGQSGLALLRRWGGTRPTSAVRDTGTAGSGVPPAGLHQPAGPDTRGRTRRGSDCTFGR</sequence>
<reference evidence="2" key="1">
    <citation type="submission" date="2015-11" db="EMBL/GenBank/DDBJ databases">
        <title>De novo transcriptome assembly of four potential Pierce s Disease insect vectors from Arizona vineyards.</title>
        <authorList>
            <person name="Tassone E.E."/>
        </authorList>
    </citation>
    <scope>NUCLEOTIDE SEQUENCE</scope>
</reference>
<evidence type="ECO:0000313" key="3">
    <source>
        <dbReference type="EMBL" id="JAT02869.1"/>
    </source>
</evidence>
<organism evidence="2">
    <name type="scientific">Homalodisca liturata</name>
    <dbReference type="NCBI Taxonomy" id="320908"/>
    <lineage>
        <taxon>Eukaryota</taxon>
        <taxon>Metazoa</taxon>
        <taxon>Ecdysozoa</taxon>
        <taxon>Arthropoda</taxon>
        <taxon>Hexapoda</taxon>
        <taxon>Insecta</taxon>
        <taxon>Pterygota</taxon>
        <taxon>Neoptera</taxon>
        <taxon>Paraneoptera</taxon>
        <taxon>Hemiptera</taxon>
        <taxon>Auchenorrhyncha</taxon>
        <taxon>Membracoidea</taxon>
        <taxon>Cicadellidae</taxon>
        <taxon>Cicadellinae</taxon>
        <taxon>Proconiini</taxon>
        <taxon>Homalodisca</taxon>
    </lineage>
</organism>
<evidence type="ECO:0000313" key="2">
    <source>
        <dbReference type="EMBL" id="JAS86938.1"/>
    </source>
</evidence>
<feature type="region of interest" description="Disordered" evidence="1">
    <location>
        <begin position="91"/>
        <end position="133"/>
    </location>
</feature>
<accession>A0A1B6IJ39</accession>